<dbReference type="GO" id="GO:0000724">
    <property type="term" value="P:double-strand break repair via homologous recombination"/>
    <property type="evidence" value="ECO:0007669"/>
    <property type="project" value="TreeGrafter"/>
</dbReference>
<evidence type="ECO:0000256" key="1">
    <source>
        <dbReference type="ARBA" id="ARBA00010171"/>
    </source>
</evidence>
<proteinExistence type="inferred from homology"/>
<comment type="similarity">
    <text evidence="1">Belongs to the SMC family. SMC5 subfamily.</text>
</comment>
<gene>
    <name evidence="7" type="ORF">J3R30DRAFT_3657097</name>
</gene>
<evidence type="ECO:0000256" key="4">
    <source>
        <dbReference type="SAM" id="Coils"/>
    </source>
</evidence>
<evidence type="ECO:0000259" key="6">
    <source>
        <dbReference type="Pfam" id="PF02463"/>
    </source>
</evidence>
<feature type="domain" description="RecF/RecN/SMC N-terminal" evidence="6">
    <location>
        <begin position="146"/>
        <end position="1136"/>
    </location>
</feature>
<dbReference type="Pfam" id="PF02463">
    <property type="entry name" value="SMC_N"/>
    <property type="match status" value="1"/>
</dbReference>
<sequence>MPRQSRFSAAEASTNSSDNESLKENHIGGAARVKREKVKQQQVRAKEEMVRSAQARVEEEHDDREDADANLEEEDEEEGSGSAKGRKRARANTDGDSRPSRSLSSTGSASRSATLPRDPSDGYDFFPVRIHSSSHSQFFSFIPGSIVRIQLRNFVTYDYVEFRPGPYLNMIIGPNGTGKSSIACAIALGLNFSPKILGRAEDISAYVKNGTSEGHIEIELKTPLSKPNLVIHRKLAAHSRSSTFMLNGKNATGKEVSQRMAELGVQVGNLCSFLPQDKVSEFAMMSPQQLLKETQKAAGDTNLTSWHETLIDAGKENSLIKEKIISEQAQLTQMNARNAAIEREVERYHERRKIEDTMKVLEVYIPCASYRERLARYHELKDVQRKMHQKVLRLKAKNEPAHELLKERTREARKKDTQNLFREMQKMHDANEQMEAHADTLQGKLEHLAQTERDRQKQIRELEGKLQRMEEEHKQPLSDEVIAVLEDKDGAIKREKIEFTRERNNIGVRRDECDSRLREKIDEKAVILRRIEQAQRNLHQLDSVDHQKLQSLARFNQDTADAVVWLRLNTHRFRKDIIEPAILTLTVPDMRYAPAVESVMSGDRFKDYDLLNELVNDQGVLGRKAWISTWFRDPNSTQLAEPPMTQDELLALRFDGYLSDFVSCPPAMLWYLKNDLSLHRIAATLKNNSVDVNRATQAVARSGGATFVVGSVINNVSRSRYGRKAVSNVTRDVKQTRLLVNHSVDADAKRRLENEIQQHKVDVAAHDEEIGWLKEEDRKIDADAREIDKQMHMNQLRQKRAAPSADQERAQIRAELVNVAKKRVKIVKSYVAIAKKVAAEQHETTRIGLEYLQISANWTALEQTCKKKDERYHKAMEDFAKIDVEYNEAKKHSKEALEESRYALDNTTDEIREEYQEMQDKRTEYERALKLAETNGITPPPAEGVDLRTADEYRAELESQQAQLELVSKTQPGVIEQYEKRKRDIEQLEKTLEERQRNASKVERSIQLTLDHWKPALGKLVGSIGQKFSAAFDRIGCAGEIRISENEDYDKWAIDILVKFRDEEKLQLLTGQRQSGGERSLTTILYLMSLTEEARAPFSLVDEINQGMDQRAERVVHDNMVDVTCKDDSAQYFLITPKLLPNLKYHERMKILCINNGEWLPEETKVGSLMNLIEGFILTKRNRAANGQ</sequence>
<evidence type="ECO:0000256" key="5">
    <source>
        <dbReference type="SAM" id="MobiDB-lite"/>
    </source>
</evidence>
<dbReference type="GO" id="GO:0003697">
    <property type="term" value="F:single-stranded DNA binding"/>
    <property type="evidence" value="ECO:0007669"/>
    <property type="project" value="TreeGrafter"/>
</dbReference>
<dbReference type="Gene3D" id="3.40.50.300">
    <property type="entry name" value="P-loop containing nucleotide triphosphate hydrolases"/>
    <property type="match status" value="2"/>
</dbReference>
<dbReference type="InterPro" id="IPR027417">
    <property type="entry name" value="P-loop_NTPase"/>
</dbReference>
<dbReference type="PANTHER" id="PTHR45916:SF1">
    <property type="entry name" value="STRUCTURAL MAINTENANCE OF CHROMOSOMES PROTEIN 5"/>
    <property type="match status" value="1"/>
</dbReference>
<accession>A0A9W9ABH6</accession>
<dbReference type="GO" id="GO:0030915">
    <property type="term" value="C:Smc5-Smc6 complex"/>
    <property type="evidence" value="ECO:0007669"/>
    <property type="project" value="TreeGrafter"/>
</dbReference>
<dbReference type="GO" id="GO:0005634">
    <property type="term" value="C:nucleus"/>
    <property type="evidence" value="ECO:0007669"/>
    <property type="project" value="TreeGrafter"/>
</dbReference>
<comment type="caution">
    <text evidence="7">The sequence shown here is derived from an EMBL/GenBank/DDBJ whole genome shotgun (WGS) entry which is preliminary data.</text>
</comment>
<feature type="compositionally biased region" description="Low complexity" evidence="5">
    <location>
        <begin position="100"/>
        <end position="115"/>
    </location>
</feature>
<evidence type="ECO:0000313" key="8">
    <source>
        <dbReference type="Proteomes" id="UP001150266"/>
    </source>
</evidence>
<dbReference type="SUPFAM" id="SSF52540">
    <property type="entry name" value="P-loop containing nucleoside triphosphate hydrolases"/>
    <property type="match status" value="1"/>
</dbReference>
<evidence type="ECO:0000313" key="7">
    <source>
        <dbReference type="EMBL" id="KAJ4478957.1"/>
    </source>
</evidence>
<reference evidence="7" key="1">
    <citation type="submission" date="2022-08" db="EMBL/GenBank/DDBJ databases">
        <title>A Global Phylogenomic Analysis of the Shiitake Genus Lentinula.</title>
        <authorList>
            <consortium name="DOE Joint Genome Institute"/>
            <person name="Sierra-Patev S."/>
            <person name="Min B."/>
            <person name="Naranjo-Ortiz M."/>
            <person name="Looney B."/>
            <person name="Konkel Z."/>
            <person name="Slot J.C."/>
            <person name="Sakamoto Y."/>
            <person name="Steenwyk J.L."/>
            <person name="Rokas A."/>
            <person name="Carro J."/>
            <person name="Camarero S."/>
            <person name="Ferreira P."/>
            <person name="Molpeceres G."/>
            <person name="Ruiz-Duenas F.J."/>
            <person name="Serrano A."/>
            <person name="Henrissat B."/>
            <person name="Drula E."/>
            <person name="Hughes K.W."/>
            <person name="Mata J.L."/>
            <person name="Ishikawa N.K."/>
            <person name="Vargas-Isla R."/>
            <person name="Ushijima S."/>
            <person name="Smith C.A."/>
            <person name="Ahrendt S."/>
            <person name="Andreopoulos W."/>
            <person name="He G."/>
            <person name="Labutti K."/>
            <person name="Lipzen A."/>
            <person name="Ng V."/>
            <person name="Riley R."/>
            <person name="Sandor L."/>
            <person name="Barry K."/>
            <person name="Martinez A.T."/>
            <person name="Xiao Y."/>
            <person name="Gibbons J.G."/>
            <person name="Terashima K."/>
            <person name="Grigoriev I.V."/>
            <person name="Hibbett D.S."/>
        </authorList>
    </citation>
    <scope>NUCLEOTIDE SEQUENCE</scope>
    <source>
        <strain evidence="7">JLM2183</strain>
    </source>
</reference>
<name>A0A9W9ABH6_9AGAR</name>
<evidence type="ECO:0000256" key="3">
    <source>
        <dbReference type="ARBA" id="ARBA00023054"/>
    </source>
</evidence>
<organism evidence="7 8">
    <name type="scientific">Lentinula aciculospora</name>
    <dbReference type="NCBI Taxonomy" id="153920"/>
    <lineage>
        <taxon>Eukaryota</taxon>
        <taxon>Fungi</taxon>
        <taxon>Dikarya</taxon>
        <taxon>Basidiomycota</taxon>
        <taxon>Agaricomycotina</taxon>
        <taxon>Agaricomycetes</taxon>
        <taxon>Agaricomycetidae</taxon>
        <taxon>Agaricales</taxon>
        <taxon>Marasmiineae</taxon>
        <taxon>Omphalotaceae</taxon>
        <taxon>Lentinula</taxon>
    </lineage>
</organism>
<feature type="compositionally biased region" description="Acidic residues" evidence="5">
    <location>
        <begin position="60"/>
        <end position="79"/>
    </location>
</feature>
<protein>
    <recommendedName>
        <fullName evidence="2">Structural maintenance of chromosomes protein 5</fullName>
    </recommendedName>
</protein>
<feature type="region of interest" description="Disordered" evidence="5">
    <location>
        <begin position="1"/>
        <end position="118"/>
    </location>
</feature>
<feature type="coiled-coil region" evidence="4">
    <location>
        <begin position="431"/>
        <end position="472"/>
    </location>
</feature>
<dbReference type="PANTHER" id="PTHR45916">
    <property type="entry name" value="STRUCTURAL MAINTENANCE OF CHROMOSOMES PROTEIN 5"/>
    <property type="match status" value="1"/>
</dbReference>
<dbReference type="OrthoDB" id="10254973at2759"/>
<dbReference type="EMBL" id="JAOTPV010000008">
    <property type="protein sequence ID" value="KAJ4478957.1"/>
    <property type="molecule type" value="Genomic_DNA"/>
</dbReference>
<dbReference type="InterPro" id="IPR003395">
    <property type="entry name" value="RecF/RecN/SMC_N"/>
</dbReference>
<feature type="compositionally biased region" description="Polar residues" evidence="5">
    <location>
        <begin position="1"/>
        <end position="19"/>
    </location>
</feature>
<feature type="coiled-coil region" evidence="4">
    <location>
        <begin position="324"/>
        <end position="351"/>
    </location>
</feature>
<feature type="coiled-coil region" evidence="4">
    <location>
        <begin position="904"/>
        <end position="1005"/>
    </location>
</feature>
<keyword evidence="8" id="KW-1185">Reference proteome</keyword>
<evidence type="ECO:0000256" key="2">
    <source>
        <dbReference type="ARBA" id="ARBA00018687"/>
    </source>
</evidence>
<dbReference type="AlphaFoldDB" id="A0A9W9ABH6"/>
<dbReference type="Proteomes" id="UP001150266">
    <property type="component" value="Unassembled WGS sequence"/>
</dbReference>
<keyword evidence="3 4" id="KW-0175">Coiled coil</keyword>